<dbReference type="HOGENOM" id="CLU_3309982_0_0_9"/>
<keyword evidence="2" id="KW-1185">Reference proteome</keyword>
<dbReference type="AlphaFoldDB" id="U2PPU7"/>
<reference evidence="1 2" key="1">
    <citation type="submission" date="2013-06" db="EMBL/GenBank/DDBJ databases">
        <authorList>
            <person name="Weinstock G."/>
            <person name="Sodergren E."/>
            <person name="Lobos E.A."/>
            <person name="Fulton L."/>
            <person name="Fulton R."/>
            <person name="Courtney L."/>
            <person name="Fronick C."/>
            <person name="O'Laughlin M."/>
            <person name="Godfrey J."/>
            <person name="Wilson R.M."/>
            <person name="Miner T."/>
            <person name="Farmer C."/>
            <person name="Delehaunty K."/>
            <person name="Cordes M."/>
            <person name="Minx P."/>
            <person name="Tomlinson C."/>
            <person name="Chen J."/>
            <person name="Wollam A."/>
            <person name="Pepin K.H."/>
            <person name="Bhonagiri V."/>
            <person name="Zhang X."/>
            <person name="Warren W."/>
            <person name="Mitreva M."/>
            <person name="Mardis E.R."/>
            <person name="Wilson R.K."/>
        </authorList>
    </citation>
    <scope>NUCLEOTIDE SEQUENCE [LARGE SCALE GENOMIC DNA]</scope>
    <source>
        <strain evidence="1 2">ATCC 29099</strain>
    </source>
</reference>
<dbReference type="EMBL" id="AWVJ01000007">
    <property type="protein sequence ID" value="ERK52530.1"/>
    <property type="molecule type" value="Genomic_DNA"/>
</dbReference>
<proteinExistence type="predicted"/>
<dbReference type="Proteomes" id="UP000016608">
    <property type="component" value="Unassembled WGS sequence"/>
</dbReference>
<evidence type="ECO:0000313" key="2">
    <source>
        <dbReference type="Proteomes" id="UP000016608"/>
    </source>
</evidence>
<sequence>MRSSCIRVGAFLVIKKIIDDYKLQEKCIYRKQSLPIMKL</sequence>
<name>U2PPU7_EUBRA</name>
<accession>U2PPU7</accession>
<protein>
    <submittedName>
        <fullName evidence="1">Uncharacterized protein</fullName>
    </submittedName>
</protein>
<organism evidence="1 2">
    <name type="scientific">Eubacterium ramulus ATCC 29099</name>
    <dbReference type="NCBI Taxonomy" id="1256908"/>
    <lineage>
        <taxon>Bacteria</taxon>
        <taxon>Bacillati</taxon>
        <taxon>Bacillota</taxon>
        <taxon>Clostridia</taxon>
        <taxon>Eubacteriales</taxon>
        <taxon>Eubacteriaceae</taxon>
        <taxon>Eubacterium</taxon>
    </lineage>
</organism>
<comment type="caution">
    <text evidence="1">The sequence shown here is derived from an EMBL/GenBank/DDBJ whole genome shotgun (WGS) entry which is preliminary data.</text>
</comment>
<evidence type="ECO:0000313" key="1">
    <source>
        <dbReference type="EMBL" id="ERK52530.1"/>
    </source>
</evidence>
<gene>
    <name evidence="1" type="ORF">HMPREF0373_00128</name>
</gene>